<evidence type="ECO:0000313" key="3">
    <source>
        <dbReference type="Proteomes" id="UP000032671"/>
    </source>
</evidence>
<dbReference type="RefSeq" id="WP_165759955.1">
    <property type="nucleotide sequence ID" value="NZ_BAMV01000002.1"/>
</dbReference>
<evidence type="ECO:0000313" key="4">
    <source>
        <dbReference type="Proteomes" id="UP000321891"/>
    </source>
</evidence>
<dbReference type="Proteomes" id="UP000032671">
    <property type="component" value="Unassembled WGS sequence"/>
</dbReference>
<dbReference type="AlphaFoldDB" id="A0A0D6MZT5"/>
<name>A0A0D6MZT5_9PROT</name>
<accession>A0A6N3SR50</accession>
<sequence length="57" mass="5993">MSDASSVSSTSSADIDSEIDKMTSAFNTAIETNEKITVVKTEKGAEETAAQQRPNIG</sequence>
<evidence type="ECO:0000313" key="1">
    <source>
        <dbReference type="EMBL" id="GAN59214.1"/>
    </source>
</evidence>
<protein>
    <submittedName>
        <fullName evidence="1">Uncharacterized protein</fullName>
    </submittedName>
</protein>
<dbReference type="STRING" id="1231339.Abci_002_091"/>
<comment type="caution">
    <text evidence="1">The sequence shown here is derived from an EMBL/GenBank/DDBJ whole genome shotgun (WGS) entry which is preliminary data.</text>
</comment>
<keyword evidence="4" id="KW-1185">Reference proteome</keyword>
<accession>A0A0D6MZT5</accession>
<dbReference type="EMBL" id="BAMV01000002">
    <property type="protein sequence ID" value="GAN59214.1"/>
    <property type="molecule type" value="Genomic_DNA"/>
</dbReference>
<proteinExistence type="predicted"/>
<dbReference type="Proteomes" id="UP000321891">
    <property type="component" value="Unassembled WGS sequence"/>
</dbReference>
<reference evidence="2 4" key="2">
    <citation type="submission" date="2019-07" db="EMBL/GenBank/DDBJ databases">
        <title>Whole genome shotgun sequence of Acetobacter cibinongensis NBRC 16605.</title>
        <authorList>
            <person name="Hosoyama A."/>
            <person name="Uohara A."/>
            <person name="Ohji S."/>
            <person name="Ichikawa N."/>
        </authorList>
    </citation>
    <scope>NUCLEOTIDE SEQUENCE [LARGE SCALE GENOMIC DNA]</scope>
    <source>
        <strain evidence="2 4">NBRC 16605</strain>
    </source>
</reference>
<evidence type="ECO:0000313" key="2">
    <source>
        <dbReference type="EMBL" id="GEL59592.1"/>
    </source>
</evidence>
<organism evidence="1 3">
    <name type="scientific">Acetobacter cibinongensis</name>
    <dbReference type="NCBI Taxonomy" id="146475"/>
    <lineage>
        <taxon>Bacteria</taxon>
        <taxon>Pseudomonadati</taxon>
        <taxon>Pseudomonadota</taxon>
        <taxon>Alphaproteobacteria</taxon>
        <taxon>Acetobacterales</taxon>
        <taxon>Acetobacteraceae</taxon>
        <taxon>Acetobacter</taxon>
    </lineage>
</organism>
<reference evidence="1 3" key="1">
    <citation type="submission" date="2012-11" db="EMBL/GenBank/DDBJ databases">
        <title>Whole genome sequence of Acetobacter cibinongensis 4H-1.</title>
        <authorList>
            <person name="Azuma Y."/>
            <person name="Higashiura N."/>
            <person name="Hirakawa H."/>
            <person name="Matsushita K."/>
        </authorList>
    </citation>
    <scope>NUCLEOTIDE SEQUENCE [LARGE SCALE GENOMIC DNA]</scope>
    <source>
        <strain evidence="1 3">4H-1</strain>
    </source>
</reference>
<dbReference type="EMBL" id="BJVU01000010">
    <property type="protein sequence ID" value="GEL59592.1"/>
    <property type="molecule type" value="Genomic_DNA"/>
</dbReference>
<gene>
    <name evidence="1" type="ORF">Abci_002_091</name>
    <name evidence="2" type="ORF">ACI01nite_21940</name>
</gene>